<reference evidence="2 3" key="1">
    <citation type="submission" date="2018-06" db="EMBL/GenBank/DDBJ databases">
        <title>Comparative genomics reveals the genomic features of Rhizophagus irregularis, R. cerebriforme, R. diaphanum and Gigaspora rosea, and their symbiotic lifestyle signature.</title>
        <authorList>
            <person name="Morin E."/>
            <person name="San Clemente H."/>
            <person name="Chen E.C.H."/>
            <person name="De La Providencia I."/>
            <person name="Hainaut M."/>
            <person name="Kuo A."/>
            <person name="Kohler A."/>
            <person name="Murat C."/>
            <person name="Tang N."/>
            <person name="Roy S."/>
            <person name="Loubradou J."/>
            <person name="Henrissat B."/>
            <person name="Grigoriev I.V."/>
            <person name="Corradi N."/>
            <person name="Roux C."/>
            <person name="Martin F.M."/>
        </authorList>
    </citation>
    <scope>NUCLEOTIDE SEQUENCE [LARGE SCALE GENOMIC DNA]</scope>
    <source>
        <strain evidence="2 3">DAOM 227022</strain>
    </source>
</reference>
<name>A0A397S9S7_9GLOM</name>
<proteinExistence type="predicted"/>
<accession>A0A397S9S7</accession>
<keyword evidence="3" id="KW-1185">Reference proteome</keyword>
<gene>
    <name evidence="2" type="ORF">C1645_552989</name>
</gene>
<comment type="caution">
    <text evidence="2">The sequence shown here is derived from an EMBL/GenBank/DDBJ whole genome shotgun (WGS) entry which is preliminary data.</text>
</comment>
<protein>
    <submittedName>
        <fullName evidence="2">Uncharacterized protein</fullName>
    </submittedName>
</protein>
<evidence type="ECO:0000313" key="2">
    <source>
        <dbReference type="EMBL" id="RIA81486.1"/>
    </source>
</evidence>
<evidence type="ECO:0000313" key="3">
    <source>
        <dbReference type="Proteomes" id="UP000265703"/>
    </source>
</evidence>
<dbReference type="Proteomes" id="UP000265703">
    <property type="component" value="Unassembled WGS sequence"/>
</dbReference>
<dbReference type="EMBL" id="QKYT01000789">
    <property type="protein sequence ID" value="RIA81486.1"/>
    <property type="molecule type" value="Genomic_DNA"/>
</dbReference>
<organism evidence="2 3">
    <name type="scientific">Glomus cerebriforme</name>
    <dbReference type="NCBI Taxonomy" id="658196"/>
    <lineage>
        <taxon>Eukaryota</taxon>
        <taxon>Fungi</taxon>
        <taxon>Fungi incertae sedis</taxon>
        <taxon>Mucoromycota</taxon>
        <taxon>Glomeromycotina</taxon>
        <taxon>Glomeromycetes</taxon>
        <taxon>Glomerales</taxon>
        <taxon>Glomeraceae</taxon>
        <taxon>Glomus</taxon>
    </lineage>
</organism>
<feature type="region of interest" description="Disordered" evidence="1">
    <location>
        <begin position="91"/>
        <end position="114"/>
    </location>
</feature>
<sequence>MKILLIGSNFTVKNVIASLNKCMSKINNEIWVMSPDNTNVAEAAHALSNRRRKNLKLVTAIIQGCKLDNDKEQKYNVPNWGRDKGLIARNVQSNKRKARIQTKRSNTAKSVPVKRKCAIQ</sequence>
<dbReference type="AlphaFoldDB" id="A0A397S9S7"/>
<evidence type="ECO:0000256" key="1">
    <source>
        <dbReference type="SAM" id="MobiDB-lite"/>
    </source>
</evidence>
<dbReference type="OrthoDB" id="2447531at2759"/>